<dbReference type="PIRSF" id="PIRSF000239">
    <property type="entry name" value="AHPC"/>
    <property type="match status" value="1"/>
</dbReference>
<evidence type="ECO:0000259" key="14">
    <source>
        <dbReference type="PROSITE" id="PS51352"/>
    </source>
</evidence>
<keyword evidence="6 15" id="KW-0560">Oxidoreductase</keyword>
<comment type="function">
    <text evidence="1">Thiol-specific peroxidase that catalyzes the reduction of hydrogen peroxide and organic hydroperoxides to water and alcohols, respectively. Plays a role in cell protection against oxidative stress by detoxifying peroxides and as sensor of hydrogen peroxide-mediated signaling events.</text>
</comment>
<dbReference type="Pfam" id="PF00578">
    <property type="entry name" value="AhpC-TSA"/>
    <property type="match status" value="1"/>
</dbReference>
<evidence type="ECO:0000256" key="10">
    <source>
        <dbReference type="ARBA" id="ARBA00038489"/>
    </source>
</evidence>
<dbReference type="Proteomes" id="UP000039370">
    <property type="component" value="Unassembled WGS sequence"/>
</dbReference>
<dbReference type="GO" id="GO:0034599">
    <property type="term" value="P:cellular response to oxidative stress"/>
    <property type="evidence" value="ECO:0007669"/>
    <property type="project" value="TreeGrafter"/>
</dbReference>
<dbReference type="InterPro" id="IPR013766">
    <property type="entry name" value="Thioredoxin_domain"/>
</dbReference>
<dbReference type="SUPFAM" id="SSF52833">
    <property type="entry name" value="Thioredoxin-like"/>
    <property type="match status" value="1"/>
</dbReference>
<dbReference type="InterPro" id="IPR036249">
    <property type="entry name" value="Thioredoxin-like_sf"/>
</dbReference>
<evidence type="ECO:0000256" key="13">
    <source>
        <dbReference type="PIRSR" id="PIRSR000239-1"/>
    </source>
</evidence>
<evidence type="ECO:0000256" key="12">
    <source>
        <dbReference type="ARBA" id="ARBA00049091"/>
    </source>
</evidence>
<proteinExistence type="inferred from homology"/>
<dbReference type="PANTHER" id="PTHR42801">
    <property type="entry name" value="THIOREDOXIN-DEPENDENT PEROXIDE REDUCTASE"/>
    <property type="match status" value="1"/>
</dbReference>
<dbReference type="NCBIfam" id="NF006960">
    <property type="entry name" value="PRK09437.1"/>
    <property type="match status" value="1"/>
</dbReference>
<evidence type="ECO:0000256" key="5">
    <source>
        <dbReference type="ARBA" id="ARBA00022862"/>
    </source>
</evidence>
<feature type="active site" description="Cysteine sulfenic acid (-SOH) intermediate; for peroxidase activity" evidence="13">
    <location>
        <position position="46"/>
    </location>
</feature>
<sequence length="153" mass="17482">MKSRQIGEVIPDFSGIDQNGNPIKLSDYKQRKGIIFFYPKASTPGCTAEVCNLRDGYEILKKQGFFLLGISADSVKRQLNFAEKNQLPFPLIADENREIIELFGVWGQKKFMGKVFDGIHRKTFIIDENHQITHIIDKVQTKNHTQQILSLVS</sequence>
<dbReference type="AlphaFoldDB" id="A0A0B7INL6"/>
<dbReference type="FunFam" id="3.40.30.10:FF:000007">
    <property type="entry name" value="Thioredoxin-dependent thiol peroxidase"/>
    <property type="match status" value="1"/>
</dbReference>
<name>A0A0B7INL6_9FLAO</name>
<gene>
    <name evidence="15" type="primary">bcp</name>
    <name evidence="15" type="ORF">CCAN11_940002</name>
</gene>
<evidence type="ECO:0000256" key="6">
    <source>
        <dbReference type="ARBA" id="ARBA00023002"/>
    </source>
</evidence>
<accession>A0A0B7INL6</accession>
<dbReference type="InterPro" id="IPR050924">
    <property type="entry name" value="Peroxiredoxin_BCP/PrxQ"/>
</dbReference>
<reference evidence="16" key="1">
    <citation type="submission" date="2015-01" db="EMBL/GenBank/DDBJ databases">
        <authorList>
            <person name="MANFREDI Pablo"/>
        </authorList>
    </citation>
    <scope>NUCLEOTIDE SEQUENCE [LARGE SCALE GENOMIC DNA]</scope>
    <source>
        <strain evidence="16">Cc11</strain>
    </source>
</reference>
<dbReference type="InterPro" id="IPR000866">
    <property type="entry name" value="AhpC/TSA"/>
</dbReference>
<keyword evidence="8" id="KW-0676">Redox-active center</keyword>
<feature type="domain" description="Thioredoxin" evidence="14">
    <location>
        <begin position="4"/>
        <end position="153"/>
    </location>
</feature>
<dbReference type="InterPro" id="IPR024706">
    <property type="entry name" value="Peroxiredoxin_AhpC-typ"/>
</dbReference>
<evidence type="ECO:0000313" key="15">
    <source>
        <dbReference type="EMBL" id="CEN53486.1"/>
    </source>
</evidence>
<evidence type="ECO:0000256" key="11">
    <source>
        <dbReference type="ARBA" id="ARBA00042639"/>
    </source>
</evidence>
<comment type="catalytic activity">
    <reaction evidence="12">
        <text>a hydroperoxide + [thioredoxin]-dithiol = an alcohol + [thioredoxin]-disulfide + H2O</text>
        <dbReference type="Rhea" id="RHEA:62620"/>
        <dbReference type="Rhea" id="RHEA-COMP:10698"/>
        <dbReference type="Rhea" id="RHEA-COMP:10700"/>
        <dbReference type="ChEBI" id="CHEBI:15377"/>
        <dbReference type="ChEBI" id="CHEBI:29950"/>
        <dbReference type="ChEBI" id="CHEBI:30879"/>
        <dbReference type="ChEBI" id="CHEBI:35924"/>
        <dbReference type="ChEBI" id="CHEBI:50058"/>
        <dbReference type="EC" id="1.11.1.24"/>
    </reaction>
</comment>
<dbReference type="GO" id="GO:0008379">
    <property type="term" value="F:thioredoxin peroxidase activity"/>
    <property type="evidence" value="ECO:0007669"/>
    <property type="project" value="TreeGrafter"/>
</dbReference>
<organism evidence="15 16">
    <name type="scientific">Capnocytophaga canimorsus</name>
    <dbReference type="NCBI Taxonomy" id="28188"/>
    <lineage>
        <taxon>Bacteria</taxon>
        <taxon>Pseudomonadati</taxon>
        <taxon>Bacteroidota</taxon>
        <taxon>Flavobacteriia</taxon>
        <taxon>Flavobacteriales</taxon>
        <taxon>Flavobacteriaceae</taxon>
        <taxon>Capnocytophaga</taxon>
    </lineage>
</organism>
<keyword evidence="5" id="KW-0049">Antioxidant</keyword>
<evidence type="ECO:0000256" key="7">
    <source>
        <dbReference type="ARBA" id="ARBA00023157"/>
    </source>
</evidence>
<evidence type="ECO:0000313" key="16">
    <source>
        <dbReference type="Proteomes" id="UP000039370"/>
    </source>
</evidence>
<evidence type="ECO:0000256" key="4">
    <source>
        <dbReference type="ARBA" id="ARBA00022559"/>
    </source>
</evidence>
<dbReference type="RefSeq" id="WP_041988746.1">
    <property type="nucleotide sequence ID" value="NZ_JBIUQN010000012.1"/>
</dbReference>
<dbReference type="GO" id="GO:0005737">
    <property type="term" value="C:cytoplasm"/>
    <property type="evidence" value="ECO:0007669"/>
    <property type="project" value="TreeGrafter"/>
</dbReference>
<evidence type="ECO:0000256" key="8">
    <source>
        <dbReference type="ARBA" id="ARBA00023284"/>
    </source>
</evidence>
<dbReference type="PANTHER" id="PTHR42801:SF4">
    <property type="entry name" value="AHPC_TSA FAMILY PROTEIN"/>
    <property type="match status" value="1"/>
</dbReference>
<keyword evidence="4 15" id="KW-0575">Peroxidase</keyword>
<comment type="subunit">
    <text evidence="2">Monomer.</text>
</comment>
<evidence type="ECO:0000256" key="9">
    <source>
        <dbReference type="ARBA" id="ARBA00032824"/>
    </source>
</evidence>
<dbReference type="CDD" id="cd03017">
    <property type="entry name" value="PRX_BCP"/>
    <property type="match status" value="1"/>
</dbReference>
<evidence type="ECO:0000256" key="2">
    <source>
        <dbReference type="ARBA" id="ARBA00011245"/>
    </source>
</evidence>
<protein>
    <recommendedName>
        <fullName evidence="3">thioredoxin-dependent peroxiredoxin</fullName>
        <ecNumber evidence="3">1.11.1.24</ecNumber>
    </recommendedName>
    <alternativeName>
        <fullName evidence="9">Thioredoxin peroxidase</fullName>
    </alternativeName>
    <alternativeName>
        <fullName evidence="11">Thioredoxin-dependent peroxiredoxin Bcp</fullName>
    </alternativeName>
</protein>
<dbReference type="EMBL" id="CDOK01000244">
    <property type="protein sequence ID" value="CEN53486.1"/>
    <property type="molecule type" value="Genomic_DNA"/>
</dbReference>
<dbReference type="GO" id="GO:0045454">
    <property type="term" value="P:cell redox homeostasis"/>
    <property type="evidence" value="ECO:0007669"/>
    <property type="project" value="TreeGrafter"/>
</dbReference>
<dbReference type="EC" id="1.11.1.24" evidence="3"/>
<comment type="similarity">
    <text evidence="10">Belongs to the peroxiredoxin family. BCP/PrxQ subfamily.</text>
</comment>
<evidence type="ECO:0000256" key="3">
    <source>
        <dbReference type="ARBA" id="ARBA00013017"/>
    </source>
</evidence>
<dbReference type="PROSITE" id="PS51352">
    <property type="entry name" value="THIOREDOXIN_2"/>
    <property type="match status" value="1"/>
</dbReference>
<dbReference type="Gene3D" id="3.40.30.10">
    <property type="entry name" value="Glutaredoxin"/>
    <property type="match status" value="1"/>
</dbReference>
<evidence type="ECO:0000256" key="1">
    <source>
        <dbReference type="ARBA" id="ARBA00003330"/>
    </source>
</evidence>
<keyword evidence="7" id="KW-1015">Disulfide bond</keyword>